<keyword evidence="1" id="KW-0175">Coiled coil</keyword>
<sequence length="966" mass="114580">MKIPYKTGAFVYFASFLSISVLTLNTENGDLVSYKNDSVLSAKNDKVLLAKNSDINFIEDASKFDTNEITCNKCSKCKKCNRIMYKRCLRLKKCHGRRLRKLPVNLIGFENHGRNGDNTELVENGVTKKNKVILISPGSNPLLFKHPYYQNGYLGENPEQIVSKNISIPSDKDINDLENLFLNVYIRNVPTEISPEMKSKLEQYMLIRSSLLKSGKISGNYYGEVSSSSQNKPKYTVLFLLKRLKITNIQELQYLEKLYTEVYQVKRRRLKMKKSMADLLEIYNKYRNEIIKTGLIKPYTNEAGSDSSDKVNQPTTTSTVGTPYNNISSSDNVNSKPIASDEDPSDEDTSEEDENKEELSLKDILQKLGISNVEDLIPIEKQYYNKYVLKNGNELNVSDNRKLKLYKKYRDILIKLGALKPYINPSGEVNKENSEQTKSTSVDQTPSNSNNNSSDQNKSLDKYKNYPTPKLLLALGITDIHELPLLEYTFQMANSKNSNQLRIPNILSIKLKRYAEYRPTLIDRASVKPINLESEYINGSSPAIFSVEIPSIGDVKNILAEFNFFHKRKIAPVTDGRALNMIQYIFNLVGINNGKDLIKFENNYIKFFLPGANKSKLAGLYTKLVTYSKYRVYLVSHGAISELGSDIPTPNSKLYNANEIVPVDREKRIEFERYQRIKRNRQRIKQNELRLQEIERLKQIELRRLRKIARQRQIRIQNELILQKIERKKNAELKRLQEIERLKQIERQKQIELRRLREIERQKQLRIQNELRLQEIERQKQIELRRIREIERQRQLKIQNELRLREIERQRQIKIQNELRLKEIERQKQIKLNRLREIERQKQIELRKLQEIERQKLINRQNELKLQEIERKKQIELKRIRKIERQKQMEIRRLREIERLKQIERQKRIELRRLREIERQKQLRIQEELRLQEIERQKQIEMRRLQEIERQRQLKIQNELRLREIE</sequence>
<accession>A0A1R1XWN6</accession>
<feature type="signal peptide" evidence="3">
    <location>
        <begin position="1"/>
        <end position="23"/>
    </location>
</feature>
<evidence type="ECO:0000313" key="4">
    <source>
        <dbReference type="EMBL" id="OMJ19077.1"/>
    </source>
</evidence>
<organism evidence="4 5">
    <name type="scientific">Smittium culicis</name>
    <dbReference type="NCBI Taxonomy" id="133412"/>
    <lineage>
        <taxon>Eukaryota</taxon>
        <taxon>Fungi</taxon>
        <taxon>Fungi incertae sedis</taxon>
        <taxon>Zoopagomycota</taxon>
        <taxon>Kickxellomycotina</taxon>
        <taxon>Harpellomycetes</taxon>
        <taxon>Harpellales</taxon>
        <taxon>Legeriomycetaceae</taxon>
        <taxon>Smittium</taxon>
    </lineage>
</organism>
<dbReference type="EMBL" id="LSSM01003105">
    <property type="protein sequence ID" value="OMJ19077.1"/>
    <property type="molecule type" value="Genomic_DNA"/>
</dbReference>
<protein>
    <submittedName>
        <fullName evidence="4">Uncharacterized protein</fullName>
    </submittedName>
</protein>
<dbReference type="OrthoDB" id="10622609at2759"/>
<evidence type="ECO:0000313" key="5">
    <source>
        <dbReference type="Proteomes" id="UP000187429"/>
    </source>
</evidence>
<reference evidence="5" key="1">
    <citation type="submission" date="2017-01" db="EMBL/GenBank/DDBJ databases">
        <authorList>
            <person name="Wang Y."/>
            <person name="White M."/>
            <person name="Kvist S."/>
            <person name="Moncalvo J.-M."/>
        </authorList>
    </citation>
    <scope>NUCLEOTIDE SEQUENCE [LARGE SCALE GENOMIC DNA]</scope>
    <source>
        <strain evidence="5">ID-206-W2</strain>
    </source>
</reference>
<feature type="compositionally biased region" description="Acidic residues" evidence="2">
    <location>
        <begin position="340"/>
        <end position="356"/>
    </location>
</feature>
<keyword evidence="5" id="KW-1185">Reference proteome</keyword>
<dbReference type="Proteomes" id="UP000187429">
    <property type="component" value="Unassembled WGS sequence"/>
</dbReference>
<comment type="caution">
    <text evidence="4">The sequence shown here is derived from an EMBL/GenBank/DDBJ whole genome shotgun (WGS) entry which is preliminary data.</text>
</comment>
<feature type="non-terminal residue" evidence="4">
    <location>
        <position position="966"/>
    </location>
</feature>
<name>A0A1R1XWN6_9FUNG</name>
<feature type="region of interest" description="Disordered" evidence="2">
    <location>
        <begin position="302"/>
        <end position="358"/>
    </location>
</feature>
<feature type="coiled-coil region" evidence="1">
    <location>
        <begin position="677"/>
        <end position="951"/>
    </location>
</feature>
<gene>
    <name evidence="4" type="ORF">AYI69_g6767</name>
</gene>
<proteinExistence type="predicted"/>
<evidence type="ECO:0000256" key="3">
    <source>
        <dbReference type="SAM" id="SignalP"/>
    </source>
</evidence>
<feature type="compositionally biased region" description="Polar residues" evidence="2">
    <location>
        <begin position="436"/>
        <end position="446"/>
    </location>
</feature>
<evidence type="ECO:0000256" key="2">
    <source>
        <dbReference type="SAM" id="MobiDB-lite"/>
    </source>
</evidence>
<feature type="region of interest" description="Disordered" evidence="2">
    <location>
        <begin position="424"/>
        <end position="462"/>
    </location>
</feature>
<keyword evidence="3" id="KW-0732">Signal</keyword>
<feature type="compositionally biased region" description="Polar residues" evidence="2">
    <location>
        <begin position="302"/>
        <end position="337"/>
    </location>
</feature>
<evidence type="ECO:0000256" key="1">
    <source>
        <dbReference type="SAM" id="Coils"/>
    </source>
</evidence>
<feature type="chain" id="PRO_5010236356" evidence="3">
    <location>
        <begin position="24"/>
        <end position="966"/>
    </location>
</feature>
<dbReference type="AlphaFoldDB" id="A0A1R1XWN6"/>